<dbReference type="InterPro" id="IPR038538">
    <property type="entry name" value="MTERF_sf"/>
</dbReference>
<dbReference type="EMBL" id="JAINDJ010000007">
    <property type="protein sequence ID" value="KAG9441124.1"/>
    <property type="molecule type" value="Genomic_DNA"/>
</dbReference>
<evidence type="ECO:0000313" key="5">
    <source>
        <dbReference type="Proteomes" id="UP000825729"/>
    </source>
</evidence>
<dbReference type="PANTHER" id="PTHR13068">
    <property type="entry name" value="CGI-12 PROTEIN-RELATED"/>
    <property type="match status" value="1"/>
</dbReference>
<evidence type="ECO:0000256" key="3">
    <source>
        <dbReference type="ARBA" id="ARBA00022946"/>
    </source>
</evidence>
<evidence type="ECO:0000256" key="2">
    <source>
        <dbReference type="ARBA" id="ARBA00022472"/>
    </source>
</evidence>
<dbReference type="Pfam" id="PF02536">
    <property type="entry name" value="mTERF"/>
    <property type="match status" value="1"/>
</dbReference>
<organism evidence="4 5">
    <name type="scientific">Aristolochia fimbriata</name>
    <name type="common">White veined hardy Dutchman's pipe vine</name>
    <dbReference type="NCBI Taxonomy" id="158543"/>
    <lineage>
        <taxon>Eukaryota</taxon>
        <taxon>Viridiplantae</taxon>
        <taxon>Streptophyta</taxon>
        <taxon>Embryophyta</taxon>
        <taxon>Tracheophyta</taxon>
        <taxon>Spermatophyta</taxon>
        <taxon>Magnoliopsida</taxon>
        <taxon>Magnoliidae</taxon>
        <taxon>Piperales</taxon>
        <taxon>Aristolochiaceae</taxon>
        <taxon>Aristolochia</taxon>
    </lineage>
</organism>
<dbReference type="InterPro" id="IPR003690">
    <property type="entry name" value="MTERF"/>
</dbReference>
<reference evidence="4 5" key="1">
    <citation type="submission" date="2021-07" db="EMBL/GenBank/DDBJ databases">
        <title>The Aristolochia fimbriata genome: insights into angiosperm evolution, floral development and chemical biosynthesis.</title>
        <authorList>
            <person name="Jiao Y."/>
        </authorList>
    </citation>
    <scope>NUCLEOTIDE SEQUENCE [LARGE SCALE GENOMIC DNA]</scope>
    <source>
        <strain evidence="4">IBCAS-2021</strain>
        <tissue evidence="4">Leaf</tissue>
    </source>
</reference>
<dbReference type="Gene3D" id="1.25.70.10">
    <property type="entry name" value="Transcription termination factor 3, mitochondrial"/>
    <property type="match status" value="1"/>
</dbReference>
<evidence type="ECO:0000256" key="1">
    <source>
        <dbReference type="ARBA" id="ARBA00007692"/>
    </source>
</evidence>
<keyword evidence="2" id="KW-0806">Transcription termination</keyword>
<keyword evidence="2" id="KW-0805">Transcription regulation</keyword>
<proteinExistence type="inferred from homology"/>
<dbReference type="PANTHER" id="PTHR13068:SF173">
    <property type="entry name" value="EMB|CAB62602.1"/>
    <property type="match status" value="1"/>
</dbReference>
<dbReference type="GO" id="GO:0003676">
    <property type="term" value="F:nucleic acid binding"/>
    <property type="evidence" value="ECO:0007669"/>
    <property type="project" value="InterPro"/>
</dbReference>
<keyword evidence="5" id="KW-1185">Reference proteome</keyword>
<sequence length="383" mass="43734">MHRRSSLSFYHLSNVIHRCFFPSFSSLASSGSTQTLNPNSFVSNYLKQTCGLLDEQALSASTRLPRLTSTERPDSVLRILRHYEFSDTHIRECIRLFPQILVANDAKTLKPALEFLQGFGLSGSELGLMVSKNPKLLTVGLSEKLVPCIEVLRSLLANDNKAIVQVLKACKWITYKDPRIRLLPNITFLKSCGIVGSQLTMLLKRQPVLFAMSKSKLDELVNKVLKMGVPVSSRMFVYALYTLSCISPETLQQKFELLQSYGYSDEDLRYVFQVAPSVLRTSEKKLVSALDFFTKVVGIEHSHLVKCPSYLMHGLEKRTIPRYKVFQILRSKMLLKKEPSFRYVLMMTEADFLRYILKFKNYEEELLSAYNGEMNSHSSSRPL</sequence>
<comment type="caution">
    <text evidence="4">The sequence shown here is derived from an EMBL/GenBank/DDBJ whole genome shotgun (WGS) entry which is preliminary data.</text>
</comment>
<keyword evidence="2" id="KW-0804">Transcription</keyword>
<dbReference type="GO" id="GO:0006353">
    <property type="term" value="P:DNA-templated transcription termination"/>
    <property type="evidence" value="ECO:0007669"/>
    <property type="project" value="UniProtKB-KW"/>
</dbReference>
<dbReference type="Proteomes" id="UP000825729">
    <property type="component" value="Unassembled WGS sequence"/>
</dbReference>
<gene>
    <name evidence="4" type="ORF">H6P81_016978</name>
</gene>
<keyword evidence="3" id="KW-0809">Transit peptide</keyword>
<dbReference type="SMART" id="SM00733">
    <property type="entry name" value="Mterf"/>
    <property type="match status" value="7"/>
</dbReference>
<name>A0AAV7DX94_ARIFI</name>
<accession>A0AAV7DX94</accession>
<dbReference type="AlphaFoldDB" id="A0AAV7DX94"/>
<dbReference type="FunFam" id="1.25.70.10:FF:000001">
    <property type="entry name" value="Mitochondrial transcription termination factor-like"/>
    <property type="match status" value="1"/>
</dbReference>
<protein>
    <submittedName>
        <fullName evidence="4">Uncharacterized protein</fullName>
    </submittedName>
</protein>
<comment type="similarity">
    <text evidence="1">Belongs to the mTERF family.</text>
</comment>
<evidence type="ECO:0000313" key="4">
    <source>
        <dbReference type="EMBL" id="KAG9441124.1"/>
    </source>
</evidence>